<evidence type="ECO:0000259" key="5">
    <source>
        <dbReference type="PROSITE" id="PS51206"/>
    </source>
</evidence>
<dbReference type="InterPro" id="IPR014818">
    <property type="entry name" value="Phage/plasmid_primase_P4_C"/>
</dbReference>
<feature type="domain" description="SF3 helicase" evidence="5">
    <location>
        <begin position="618"/>
        <end position="778"/>
    </location>
</feature>
<dbReference type="InterPro" id="IPR014015">
    <property type="entry name" value="Helicase_SF3_DNA-vir"/>
</dbReference>
<dbReference type="SMART" id="SM00885">
    <property type="entry name" value="D5_N"/>
    <property type="match status" value="1"/>
</dbReference>
<keyword evidence="1" id="KW-0547">Nucleotide-binding</keyword>
<reference evidence="6 7" key="1">
    <citation type="submission" date="2018-10" db="EMBL/GenBank/DDBJ databases">
        <authorList>
            <consortium name="IHU Genomes"/>
        </authorList>
    </citation>
    <scope>NUCLEOTIDE SEQUENCE [LARGE SCALE GENOMIC DNA]</scope>
    <source>
        <strain evidence="6 7">A1</strain>
    </source>
</reference>
<dbReference type="Pfam" id="PF23162">
    <property type="entry name" value="AEP_C962R"/>
    <property type="match status" value="1"/>
</dbReference>
<keyword evidence="2" id="KW-0378">Hydrolase</keyword>
<dbReference type="PANTHER" id="PTHR35372">
    <property type="entry name" value="ATP BINDING PROTEIN-RELATED"/>
    <property type="match status" value="1"/>
</dbReference>
<dbReference type="PANTHER" id="PTHR35372:SF2">
    <property type="entry name" value="SF3 HELICASE DOMAIN-CONTAINING PROTEIN"/>
    <property type="match status" value="1"/>
</dbReference>
<evidence type="ECO:0000256" key="3">
    <source>
        <dbReference type="ARBA" id="ARBA00022840"/>
    </source>
</evidence>
<feature type="compositionally biased region" description="Basic and acidic residues" evidence="4">
    <location>
        <begin position="307"/>
        <end position="322"/>
    </location>
</feature>
<dbReference type="GO" id="GO:0004386">
    <property type="term" value="F:helicase activity"/>
    <property type="evidence" value="ECO:0007669"/>
    <property type="project" value="UniProtKB-KW"/>
</dbReference>
<comment type="caution">
    <text evidence="6">The sequence shown here is derived from an EMBL/GenBank/DDBJ whole genome shotgun (WGS) entry which is preliminary data.</text>
</comment>
<protein>
    <submittedName>
        <fullName evidence="6">D5-like helicase-primase</fullName>
    </submittedName>
</protein>
<dbReference type="Pfam" id="PF19263">
    <property type="entry name" value="DUF5906"/>
    <property type="match status" value="1"/>
</dbReference>
<dbReference type="SUPFAM" id="SSF52540">
    <property type="entry name" value="P-loop containing nucleoside triphosphate hydrolases"/>
    <property type="match status" value="1"/>
</dbReference>
<keyword evidence="6" id="KW-0347">Helicase</keyword>
<name>A0A5K0U8L5_9VIRU</name>
<dbReference type="InterPro" id="IPR056443">
    <property type="entry name" value="AEP_C962R"/>
</dbReference>
<proteinExistence type="predicted"/>
<evidence type="ECO:0000256" key="1">
    <source>
        <dbReference type="ARBA" id="ARBA00022741"/>
    </source>
</evidence>
<organism evidence="6 7">
    <name type="scientific">Yasminevirus sp. GU-2018</name>
    <dbReference type="NCBI Taxonomy" id="2420051"/>
    <lineage>
        <taxon>Viruses</taxon>
        <taxon>Varidnaviria</taxon>
        <taxon>Bamfordvirae</taxon>
        <taxon>Nucleocytoviricota</taxon>
        <taxon>Megaviricetes</taxon>
        <taxon>Imitervirales</taxon>
        <taxon>Mimiviridae</taxon>
        <taxon>Klosneuvirinae</taxon>
        <taxon>Yasminevirus</taxon>
        <taxon>Yasminevirus saudimassiliense</taxon>
    </lineage>
</organism>
<dbReference type="Proteomes" id="UP000594342">
    <property type="component" value="Unassembled WGS sequence"/>
</dbReference>
<dbReference type="GO" id="GO:0005524">
    <property type="term" value="F:ATP binding"/>
    <property type="evidence" value="ECO:0007669"/>
    <property type="project" value="UniProtKB-KW"/>
</dbReference>
<gene>
    <name evidence="6" type="ORF">YASMINEVIRUS_871</name>
</gene>
<evidence type="ECO:0000313" key="6">
    <source>
        <dbReference type="EMBL" id="VBB18408.1"/>
    </source>
</evidence>
<dbReference type="InterPro" id="IPR051620">
    <property type="entry name" value="ORF904-like_C"/>
</dbReference>
<evidence type="ECO:0000256" key="2">
    <source>
        <dbReference type="ARBA" id="ARBA00022801"/>
    </source>
</evidence>
<evidence type="ECO:0000313" key="7">
    <source>
        <dbReference type="Proteomes" id="UP000594342"/>
    </source>
</evidence>
<accession>A0A5K0U8L5</accession>
<evidence type="ECO:0000256" key="4">
    <source>
        <dbReference type="SAM" id="MobiDB-lite"/>
    </source>
</evidence>
<feature type="region of interest" description="Disordered" evidence="4">
    <location>
        <begin position="269"/>
        <end position="322"/>
    </location>
</feature>
<dbReference type="InterPro" id="IPR014819">
    <property type="entry name" value="PriCT_2"/>
</dbReference>
<dbReference type="Pfam" id="PF08706">
    <property type="entry name" value="D5_N"/>
    <property type="match status" value="1"/>
</dbReference>
<dbReference type="Pfam" id="PF08707">
    <property type="entry name" value="PriCT_2"/>
    <property type="match status" value="1"/>
</dbReference>
<keyword evidence="3" id="KW-0067">ATP-binding</keyword>
<dbReference type="PROSITE" id="PS51206">
    <property type="entry name" value="SF3_HELICASE_1"/>
    <property type="match status" value="1"/>
</dbReference>
<dbReference type="EMBL" id="UPSH01000001">
    <property type="protein sequence ID" value="VBB18408.1"/>
    <property type="molecule type" value="Genomic_DNA"/>
</dbReference>
<keyword evidence="7" id="KW-1185">Reference proteome</keyword>
<dbReference type="NCBIfam" id="TIGR01613">
    <property type="entry name" value="primase_Cterm"/>
    <property type="match status" value="1"/>
</dbReference>
<sequence>MAKTDSGSLEKSFWAFVGAHRCDSTEKTTHTILAKGGGKYEFTGKTYQEFLEKYAQIVTENKKVDLHFVEKPNKNGVTYLFLDIDYDHKGSKRLYTEEHIKQIIEKTNEFITDHFDVTRHQLLTLVTEKPKPTKRDNNALYKDGFHIYYPNLPMEEKHRFYVLDHLISCMVENEFLDGIDYQNDADKIFDIAIVKSNGILMFGSKKPGGFPYELTHVYDADLNEQSKDEYDDEELIYTLSNQRYDVDARVEALDDEELLEDIDNVYRQYGGGNKKKKTPDTRKALKDNDDYETGGHASDDDDDDNSEERFVAPEKPKRNSVEHEMNIKLAKELVEILSKKRATDYSSWRRVGFALRAIDESLYPEFVKFSKKNMAKYKEGKITCEDIWKAAADFTKFYSIGTLRHWARIDNNTEYYKLIRKMNDVVFGKAETGKHVDIAQVVFELYKDRFKCIDIQKKKWYEFQDHRWVFVQSAYTLEELISEDVRRMMSMYCSEKMRENAEKNELKDGFEQDAKYKKYKKMMTVIENLGDVNFRENVVRACANKFYDSEFQAKLDSNVYLVGFLNGVYDLKEGCFRDGLPSDYLSKTVGYEWASFTGKEPVFKKINKFFSEVQIDEDIRTYVLTFIAKSLRGIPDSKLHIWTGGGGNGKSATIDLIKSILGDYFGTVPVTILTKKRGASNSATPEMADKYGKRFLVVQEPEYNDVIQVGQMKEYTGKDQIMARPLYGDPFYYTPQFTMVLTCNNLPTIPANDNGTWRRLRVVPFDSEFVDDNPTKSHQFLKDEDLQEDFPNWVQPLMWLIITKYYPLYEKGYNGKSYKIIEPPKVKQQTDEYKTNSDVYAEFLRDNVTQTDSDKDIETIEFLHKNFKDWYVTSYSDKAPPKKILTAYLKKNGYKVERQNVYGVKFNTGLE</sequence>
<dbReference type="InterPro" id="IPR027417">
    <property type="entry name" value="P-loop_NTPase"/>
</dbReference>
<dbReference type="GO" id="GO:0016817">
    <property type="term" value="F:hydrolase activity, acting on acid anhydrides"/>
    <property type="evidence" value="ECO:0007669"/>
    <property type="project" value="InterPro"/>
</dbReference>
<dbReference type="InterPro" id="IPR006500">
    <property type="entry name" value="Helicase_put_C_phage/plasmid"/>
</dbReference>
<feature type="compositionally biased region" description="Basic and acidic residues" evidence="4">
    <location>
        <begin position="278"/>
        <end position="288"/>
    </location>
</feature>
<dbReference type="Gene3D" id="3.40.50.300">
    <property type="entry name" value="P-loop containing nucleotide triphosphate hydrolases"/>
    <property type="match status" value="1"/>
</dbReference>
<dbReference type="InterPro" id="IPR045455">
    <property type="entry name" value="NrS-1_pol-like_helicase"/>
</dbReference>